<accession>A0A090J4G5</accession>
<dbReference type="GO" id="GO:0007165">
    <property type="term" value="P:signal transduction"/>
    <property type="evidence" value="ECO:0007669"/>
    <property type="project" value="UniProtKB-KW"/>
</dbReference>
<sequence>MSKKRKNRLNFKDFRIGAKYTMTLVSVFIFFIISTIIVTTSINNIGKNIERLERESDRSVMITQMGSIVNSKAANIMSYVIERSDENINNYNADNATFHDIKKEISKILVSKEQKNLFQLVNENEKKLDQLLNENIIPEIDNMSDSSASYYISQANKARTSTIFALDSLRKNIDKERQNAITQAEKSKQLAIIIQIISITASIIVGAILIFFISRNITRNLGKVVELSNKIADGDLTVEPLTYDGKDEIGQISSSINKMRENLRNMIQQISSMTSTVGKSSSALTELAHEVKASSEQIAVTMQDLAKGSESQASHSNLVSESMQQYSKIVQEANENGEKIQESSQIVLTFANDGKELMDQSTEQMAKIDSIVEESVQKVQNLHDESQKISKLVYVIKDISDQTNLLALNAAIEAARAGEHGRGFAVVAEEVRKLSEEVAASVKDITEIVNKIQNEITEVTNSLRSGYDEVEKGTTQIKSTSETFNIINESVTGMVGNLQTIIENLASITAQNQKISTSIEEIAAISEESAAGIEETAASAQESSSYMEEVVGNTKQLEKLVKDLDNLVRKFKI</sequence>
<gene>
    <name evidence="10" type="ORF">BT1A1_2986</name>
</gene>
<keyword evidence="7" id="KW-1133">Transmembrane helix</keyword>
<dbReference type="RefSeq" id="WP_034772607.1">
    <property type="nucleotide sequence ID" value="NZ_CCRF01000084.1"/>
</dbReference>
<dbReference type="CDD" id="cd11386">
    <property type="entry name" value="MCP_signal"/>
    <property type="match status" value="1"/>
</dbReference>
<dbReference type="SMART" id="SM00283">
    <property type="entry name" value="MA"/>
    <property type="match status" value="1"/>
</dbReference>
<dbReference type="PROSITE" id="PS50111">
    <property type="entry name" value="CHEMOTAXIS_TRANSDUC_2"/>
    <property type="match status" value="1"/>
</dbReference>
<feature type="domain" description="HAMP" evidence="9">
    <location>
        <begin position="215"/>
        <end position="268"/>
    </location>
</feature>
<dbReference type="SMART" id="SM00304">
    <property type="entry name" value="HAMP"/>
    <property type="match status" value="1"/>
</dbReference>
<dbReference type="Pfam" id="PF00672">
    <property type="entry name" value="HAMP"/>
    <property type="match status" value="1"/>
</dbReference>
<evidence type="ECO:0000256" key="2">
    <source>
        <dbReference type="ARBA" id="ARBA00022475"/>
    </source>
</evidence>
<dbReference type="GO" id="GO:0005886">
    <property type="term" value="C:plasma membrane"/>
    <property type="evidence" value="ECO:0007669"/>
    <property type="project" value="UniProtKB-SubCell"/>
</dbReference>
<dbReference type="EMBL" id="CCRF01000084">
    <property type="protein sequence ID" value="CEE02775.1"/>
    <property type="molecule type" value="Genomic_DNA"/>
</dbReference>
<keyword evidence="4 6" id="KW-0807">Transducer</keyword>
<name>A0A090J4G5_9BACI</name>
<dbReference type="SUPFAM" id="SSF58104">
    <property type="entry name" value="Methyl-accepting chemotaxis protein (MCP) signaling domain"/>
    <property type="match status" value="1"/>
</dbReference>
<dbReference type="CDD" id="cd06225">
    <property type="entry name" value="HAMP"/>
    <property type="match status" value="1"/>
</dbReference>
<evidence type="ECO:0000259" key="8">
    <source>
        <dbReference type="PROSITE" id="PS50111"/>
    </source>
</evidence>
<evidence type="ECO:0000313" key="11">
    <source>
        <dbReference type="Proteomes" id="UP000040576"/>
    </source>
</evidence>
<evidence type="ECO:0000259" key="9">
    <source>
        <dbReference type="PROSITE" id="PS50885"/>
    </source>
</evidence>
<dbReference type="PROSITE" id="PS50885">
    <property type="entry name" value="HAMP"/>
    <property type="match status" value="1"/>
</dbReference>
<dbReference type="PANTHER" id="PTHR32089">
    <property type="entry name" value="METHYL-ACCEPTING CHEMOTAXIS PROTEIN MCPB"/>
    <property type="match status" value="1"/>
</dbReference>
<comment type="subcellular location">
    <subcellularLocation>
        <location evidence="1">Cell membrane</location>
    </subcellularLocation>
</comment>
<feature type="transmembrane region" description="Helical" evidence="7">
    <location>
        <begin position="20"/>
        <end position="42"/>
    </location>
</feature>
<organism evidence="10 11">
    <name type="scientific">Caldibacillus thermoamylovorans</name>
    <dbReference type="NCBI Taxonomy" id="35841"/>
    <lineage>
        <taxon>Bacteria</taxon>
        <taxon>Bacillati</taxon>
        <taxon>Bacillota</taxon>
        <taxon>Bacilli</taxon>
        <taxon>Bacillales</taxon>
        <taxon>Bacillaceae</taxon>
        <taxon>Caldibacillus</taxon>
    </lineage>
</organism>
<evidence type="ECO:0000313" key="10">
    <source>
        <dbReference type="EMBL" id="CEE02775.1"/>
    </source>
</evidence>
<evidence type="ECO:0000256" key="6">
    <source>
        <dbReference type="PROSITE-ProRule" id="PRU00284"/>
    </source>
</evidence>
<keyword evidence="7" id="KW-0812">Transmembrane</keyword>
<reference evidence="10 11" key="1">
    <citation type="submission" date="2014-07" db="EMBL/GenBank/DDBJ databases">
        <authorList>
            <person name="Wibberg Daniel"/>
        </authorList>
    </citation>
    <scope>NUCLEOTIDE SEQUENCE [LARGE SCALE GENOMIC DNA]</scope>
</reference>
<dbReference type="Gene3D" id="6.10.340.10">
    <property type="match status" value="1"/>
</dbReference>
<protein>
    <submittedName>
        <fullName evidence="10">Methyl-accepting chemotaxis protein</fullName>
    </submittedName>
</protein>
<feature type="transmembrane region" description="Helical" evidence="7">
    <location>
        <begin position="190"/>
        <end position="213"/>
    </location>
</feature>
<dbReference type="Pfam" id="PF00015">
    <property type="entry name" value="MCPsignal"/>
    <property type="match status" value="1"/>
</dbReference>
<keyword evidence="3 7" id="KW-0472">Membrane</keyword>
<dbReference type="AlphaFoldDB" id="A0A090J4G5"/>
<dbReference type="Gene3D" id="1.10.287.950">
    <property type="entry name" value="Methyl-accepting chemotaxis protein"/>
    <property type="match status" value="1"/>
</dbReference>
<dbReference type="PANTHER" id="PTHR32089:SF112">
    <property type="entry name" value="LYSOZYME-LIKE PROTEIN-RELATED"/>
    <property type="match status" value="1"/>
</dbReference>
<evidence type="ECO:0000256" key="7">
    <source>
        <dbReference type="SAM" id="Phobius"/>
    </source>
</evidence>
<dbReference type="InterPro" id="IPR004089">
    <property type="entry name" value="MCPsignal_dom"/>
</dbReference>
<keyword evidence="11" id="KW-1185">Reference proteome</keyword>
<evidence type="ECO:0000256" key="4">
    <source>
        <dbReference type="ARBA" id="ARBA00023224"/>
    </source>
</evidence>
<proteinExistence type="inferred from homology"/>
<evidence type="ECO:0000256" key="1">
    <source>
        <dbReference type="ARBA" id="ARBA00004236"/>
    </source>
</evidence>
<feature type="domain" description="Methyl-accepting transducer" evidence="8">
    <location>
        <begin position="287"/>
        <end position="537"/>
    </location>
</feature>
<keyword evidence="2" id="KW-1003">Cell membrane</keyword>
<dbReference type="InterPro" id="IPR003660">
    <property type="entry name" value="HAMP_dom"/>
</dbReference>
<dbReference type="Proteomes" id="UP000040576">
    <property type="component" value="Unassembled WGS sequence"/>
</dbReference>
<evidence type="ECO:0000256" key="5">
    <source>
        <dbReference type="ARBA" id="ARBA00029447"/>
    </source>
</evidence>
<evidence type="ECO:0000256" key="3">
    <source>
        <dbReference type="ARBA" id="ARBA00023136"/>
    </source>
</evidence>
<comment type="similarity">
    <text evidence="5">Belongs to the methyl-accepting chemotaxis (MCP) protein family.</text>
</comment>